<dbReference type="GO" id="GO:0015074">
    <property type="term" value="P:DNA integration"/>
    <property type="evidence" value="ECO:0007669"/>
    <property type="project" value="InterPro"/>
</dbReference>
<dbReference type="Gene3D" id="1.10.443.10">
    <property type="entry name" value="Intergrase catalytic core"/>
    <property type="match status" value="1"/>
</dbReference>
<dbReference type="InterPro" id="IPR013762">
    <property type="entry name" value="Integrase-like_cat_sf"/>
</dbReference>
<organism evidence="2 3">
    <name type="scientific">Thiomicrorhabdus sediminis</name>
    <dbReference type="NCBI Taxonomy" id="2580412"/>
    <lineage>
        <taxon>Bacteria</taxon>
        <taxon>Pseudomonadati</taxon>
        <taxon>Pseudomonadota</taxon>
        <taxon>Gammaproteobacteria</taxon>
        <taxon>Thiotrichales</taxon>
        <taxon>Piscirickettsiaceae</taxon>
        <taxon>Thiomicrorhabdus</taxon>
    </lineage>
</organism>
<dbReference type="SUPFAM" id="SSF56349">
    <property type="entry name" value="DNA breaking-rejoining enzymes"/>
    <property type="match status" value="1"/>
</dbReference>
<keyword evidence="3" id="KW-1185">Reference proteome</keyword>
<keyword evidence="1" id="KW-0233">DNA recombination</keyword>
<reference evidence="2 3" key="1">
    <citation type="submission" date="2019-05" db="EMBL/GenBank/DDBJ databases">
        <title>Thiomicrorhabdus sediminis sp. nov, a novel sulfur-oxidizing bacterium isolated from coastal sediment.</title>
        <authorList>
            <person name="Liu X."/>
        </authorList>
    </citation>
    <scope>NUCLEOTIDE SEQUENCE [LARGE SCALE GENOMIC DNA]</scope>
    <source>
        <strain evidence="2 3">G1</strain>
    </source>
</reference>
<sequence length="1800" mass="207579">MTKIEQLLQHFSESDKRLFHPVIEKFTGGKNPLIAPTLSQLHKTSRTLLQIAHEENVIHFDETELNFIKALNSKNTDLLYAFGERGDTKKQHAIDLRKYPTYYALNALHEKSPLLFHAVTKILVWNYANNNELIQSRTSYLVDTLFNQEHQITNTLSELIKSLTENNENADLILIASKIRNEAFRMAHELDDNENKIAETLVYLIDQAFSSHQAQNPDLLEPATITENDTQDSPIIFNPAHSQEDSTEIEDISIEIVPKDVAEKSTYYQRGYAQQTQLKNAKRAQFLDNASEVLTKIEKEHLISLALDENSDVAFAVLFSLATHAEPSFWWDWPIGSIDKSPSTECIIDIDKFLWRHPVSLGKRFWKPTEEQKPFVHPSQQYITLPLATELCDFIAKRSNSNQTLGQILHLSKDQINESCDVWLRKNIDFGRRITISKVRNFLYWQIMINRFDETAASFICAQPILQTPQGNTYTSIQQTELQRIYTEALPQLSFGIVHTESDPLIGSNLLAKESYLKEVFNQLANTSTEKVISANTNPSLSNLIDAHNALTSYCIMFGLLVTAHRPNIDPFARYADIIWDIHSIMISDKIVNEGHATRVAIFSSSFKIQLKRYTKHLVELAERLQAFDYVDEANQVMDLLCVTTPKHLPFFFYLSCGDEQLTFQSVSEKTLTEYIPDFQLPFNFGRHFLSSVLRDKNIPAEFINYQLGHQGPGEEPYSSSSPLCAEMVSKVLLSVLDEICEQLEIRAIHGIQTSQSVKPKDTSKAKKEITFDSTHELGPIKRIKAFRDLKKASRKLVATVFQNYITSQEHDLLEDNQTVILSEAVDRIVQGSKNYLAQNLKVFSYLLKRHAKKHNLKITLPNKLLQIKNEESPFDYLRLPLWHKMRLARETFVKSLESTDFEKISNTALWGYFFLSLILFSRFTHKQRYPLIVNAILSDDLWGHEEKLYLDLTTRENQVQRIALEPVTALLAIKLIERRNCSPLKPLSLLQVQKTIEKTLRSVVHDESMTFNELITGAEMDCKLFMPGILAAVQSGERKTASLNKESFLRVVTDTRLNLYEEKQKHAPESKPNLELLSLLPVISKLPSSHQDYQTLEKMLKGFRKYLNEPGRLNRKELTTKISYELHRLNTFETPPPQIVYLIGMWAAERLNSPGEKKESLSFSTVYDYFLILDRRLLEHFMHRDVLSEELDSLIETYNAIILSHTDEDQSLAAAQIINFHNLVCSKYLGLSEIRKDELEFASSHQEESIDANFITIAEKTKIDNYLTAKDRYSHDLGLQFSLILTCYAKLGFRANELFKLESRDVIHANHGYKGYFTCRHNRHGRQKNANSHRNVFSTGKLTPTESDVLQKWITIRAPQSADHFWIYDSDTKEQNKLAFQRTLTEAVRIITGDISLSIRNLRHTAATLEFLGYFQYLNDFLNNPIDDVCHSFQIDSWYEQDVANYINDRFKNTYPSRRFAYRIAQLLGHGSPYTTLKNYSHFYEFVIPMFQHRGLSEVTNQAIVNLTPVYKIENLRNIKSRIGKKTTSNKPDILAKQVLNDVARKALSGYQNIHSAITPLRARGKLPRPEPANRQPDLSIIQIYEILCLLARNNIDDLLIAERFNLSQQQLTQLKADCLELFERTGLNPGDWQGEDFESPMSSEEGEPLPNAMPLKDSLNLLSKINTLACEKDEEFTTLIQLWEQYVQPQKNFWFFEKRFQQTEMIRLLNEVIDIPCDLIVLTSDAEALKTVKEEQFEDSIRIRYAKRGTSLPIARLRQPHLNKKIKGVAIINQNDTRFLNSELNQVFFLARLRLDWL</sequence>
<name>A0A4P9K964_9GAMM</name>
<evidence type="ECO:0000313" key="2">
    <source>
        <dbReference type="EMBL" id="QCU90976.1"/>
    </source>
</evidence>
<evidence type="ECO:0000313" key="3">
    <source>
        <dbReference type="Proteomes" id="UP000304864"/>
    </source>
</evidence>
<dbReference type="GO" id="GO:0006310">
    <property type="term" value="P:DNA recombination"/>
    <property type="evidence" value="ECO:0007669"/>
    <property type="project" value="UniProtKB-KW"/>
</dbReference>
<protein>
    <recommendedName>
        <fullName evidence="4">Phage integrase family protein</fullName>
    </recommendedName>
</protein>
<dbReference type="OrthoDB" id="5614256at2"/>
<dbReference type="EMBL" id="CP040602">
    <property type="protein sequence ID" value="QCU90976.1"/>
    <property type="molecule type" value="Genomic_DNA"/>
</dbReference>
<dbReference type="KEGG" id="thig:FE785_10235"/>
<accession>A0A4P9K964</accession>
<evidence type="ECO:0000256" key="1">
    <source>
        <dbReference type="ARBA" id="ARBA00023172"/>
    </source>
</evidence>
<dbReference type="Proteomes" id="UP000304864">
    <property type="component" value="Chromosome"/>
</dbReference>
<dbReference type="RefSeq" id="WP_138565650.1">
    <property type="nucleotide sequence ID" value="NZ_CP040602.1"/>
</dbReference>
<evidence type="ECO:0008006" key="4">
    <source>
        <dbReference type="Google" id="ProtNLM"/>
    </source>
</evidence>
<gene>
    <name evidence="2" type="ORF">FE785_10235</name>
</gene>
<proteinExistence type="predicted"/>
<dbReference type="InterPro" id="IPR011010">
    <property type="entry name" value="DNA_brk_join_enz"/>
</dbReference>
<dbReference type="GO" id="GO:0003677">
    <property type="term" value="F:DNA binding"/>
    <property type="evidence" value="ECO:0007669"/>
    <property type="project" value="InterPro"/>
</dbReference>